<proteinExistence type="predicted"/>
<sequence length="112" mass="13115">MANIIVTSKNTDIDNYYYPDFINVIINNGEFVIPRSDDKVCIEDIDNIQFTYCKGDDLFITIIHCIDSNIKIHCYFKDISKFLYFKNDIENILYTYKFNIKTIISSVTSTIV</sequence>
<dbReference type="KEGG" id="vg:65130362"/>
<accession>A0A7M1S2U4</accession>
<evidence type="ECO:0000313" key="1">
    <source>
        <dbReference type="EMBL" id="QOR59750.1"/>
    </source>
</evidence>
<dbReference type="Proteomes" id="UP000594097">
    <property type="component" value="Segment"/>
</dbReference>
<dbReference type="EMBL" id="MT774393">
    <property type="protein sequence ID" value="QOR59750.1"/>
    <property type="molecule type" value="Genomic_DNA"/>
</dbReference>
<name>A0A7M1S2U4_9CAUD</name>
<reference evidence="1 2" key="1">
    <citation type="submission" date="2020-07" db="EMBL/GenBank/DDBJ databases">
        <title>Taxonomic proposal: Crassvirales, a new order of highly abundant and diverse bacterial viruses.</title>
        <authorList>
            <person name="Shkoporov A.N."/>
            <person name="Stockdale S.R."/>
            <person name="Guerin E."/>
            <person name="Ross R.P."/>
            <person name="Hill C."/>
        </authorList>
    </citation>
    <scope>NUCLEOTIDE SEQUENCE [LARGE SCALE GENOMIC DNA]</scope>
</reference>
<evidence type="ECO:0000313" key="2">
    <source>
        <dbReference type="Proteomes" id="UP000594097"/>
    </source>
</evidence>
<organism evidence="1 2">
    <name type="scientific">uncultured phage cr127_1</name>
    <dbReference type="NCBI Taxonomy" id="2772077"/>
    <lineage>
        <taxon>Viruses</taxon>
        <taxon>Duplodnaviria</taxon>
        <taxon>Heunggongvirae</taxon>
        <taxon>Uroviricota</taxon>
        <taxon>Caudoviricetes</taxon>
        <taxon>Crassvirales</taxon>
        <taxon>Crevaviridae</taxon>
        <taxon>Doltivirinae</taxon>
        <taxon>Kahucivirus</taxon>
        <taxon>Kahucivirus intestinalis</taxon>
    </lineage>
</organism>
<dbReference type="GeneID" id="65130362"/>
<keyword evidence="2" id="KW-1185">Reference proteome</keyword>
<dbReference type="RefSeq" id="YP_010111908.1">
    <property type="nucleotide sequence ID" value="NC_055886.1"/>
</dbReference>
<protein>
    <submittedName>
        <fullName evidence="1">Uncharacterized protein</fullName>
    </submittedName>
</protein>